<feature type="region of interest" description="Disordered" evidence="1">
    <location>
        <begin position="760"/>
        <end position="864"/>
    </location>
</feature>
<feature type="compositionally biased region" description="Acidic residues" evidence="1">
    <location>
        <begin position="1630"/>
        <end position="1653"/>
    </location>
</feature>
<dbReference type="Proteomes" id="UP000054561">
    <property type="component" value="Unassembled WGS sequence"/>
</dbReference>
<dbReference type="OrthoDB" id="387052at2759"/>
<sequence>MDGFDETKMKQLQLLKEKMKIAKAQKVEEVKKNEDVFSLSHDVKNVRSFETQDIRFNKIGKKFFENFTPNKKATHIKGTNSRYPFQQAKSGNANFPFKAKNGLIKLANEPNAFDTPLTFEEVMRRKNEKKKKELEKSGQNGMVDDMLNNVRQFNLSEEGEDKNESGLLQGMSRTYADNAQGGMHAEEEQHQANNDSHGGSVNIYGDMYSDSSPLRQLQEMNRLNNYDDAGGLHQSKLHDKATNSEQMLSGYTTDKNNSINGNISNNSSSFGMDVLKNSQSLSHGMSSFTNYFSQQVGKGQDVSKIGADLNRTSPDAVNNVGSPLSESFPGTTSAGSGVGGLFGSRGDLTNRSSSSGSNIFGCSLSKLNQTIFNQTVNIQSSSQGPSNNMHKGNDSNITPSASSPSKGDSAHSLFQSSANSTLGASTIFGTNKAPIGSNEPVTNSSPVPPSTNQSIEASSLFTRNDGSSNRNNTGSLFNNSFKSTNLDTTRNAPDAAGKNGLFNNASDGSGVNVFGNLRSKAHLFSGSGSIFGKPSAGTTNLFGIAANEKSQLGSAASEKNQLGSAANEKNTLEKANTGKGIFGHLPGSSNPFGNASGSGNPFGSAPGSGSNIFGTPANASINLFGKSSGGANLFNKSGGTNSTSHVSNANNFFGKPPVGSNIFGASSSSLNNVGAVSGLLSGNPQNTPDSRCGAPGENLLNTSSKLISDGPTNRCGLGSRGASAVTAPSQAYLSRGINGMQKGSDINARVMKFKNTLSNINSKRSGDLNEPVAHSIGENETQVDQTRVEGSPDASEQPPAQDPRGVEENDAASPSQSLQYQNVEQAGESNNDEAAQPTCDSPDGESAKASHDNENENDKEEGTNIRKTFSSYFNTFIPSIFSSPNKQTTKDEYPKGDTSNDEVKTENVEVTKNAHDNPIGKDASEGENINTSPLRSDKDVGEMKTFFRATPLRDPPNATLSSRTNNANTLKSNHDVVLLKDEKINEPLHFDPLVDSDKANSNNHEVLPARSQNEIRSHAVAEQEQIRNTNTAEGMNVQVDVNQNGSVNPLSDENNKTKNLFNHEATVPNSGTSPGMESKMNPTARIPFSNANVGRSTEQVATLPSSVIPSSEEKSGRSILLGNGLDNVKNERNSSSAACHVSSKVDEPKGIFQRTPSHNNLIEVPNADGLENKEDIEKMNQIYKNINCINKNISYINKYVPSTIEDVDNYLHENITSVQNYDALSSANQTCLEKMNAPNNSAQSNKELKNMINVLNKQIGTGGGPSGGGGDDKGAPIGKAKGTLFFNPFNRGSQVDMTHNAKAGLIPFAPDGEPSRCTPIFNATGKHTPGGNFLNTKMLTPTEKLKLINETSKGIETNEESDVDEKIPEHVQKIMERREYFKTKNTLTNSDSNKNIGMKKIKPFVPSECSESFRNTFYTNENSKNKNNVFSLQNLSSMNILSPNQGSSIGAAALGTYPTVDNRSTIFKDFPVETQNKREMHTYSSENFFMYNNMAPSSSNTIMNSTFASENAQNRYNPLAPTKNFNSAVNSGELTSRVHGGVAGGETKPSGESLIKMQEELNRQTDFISNIYTSLGKNNFIYDNRREMDSTRDEQRGDHGDDELGPAATNTDDASLKKRSLDCISGAHDDNDDVRDDESNPFDNIENGDDDDPTCARKKKRKFATNGINEELLSKDNRCIDISNCVKDIRDSTTLEDISTNLSKYTVESERILCDIINDTFKMSLKISSLSDLPFLFEDFP</sequence>
<keyword evidence="3" id="KW-1185">Reference proteome</keyword>
<feature type="compositionally biased region" description="Polar residues" evidence="1">
    <location>
        <begin position="453"/>
        <end position="491"/>
    </location>
</feature>
<gene>
    <name evidence="2" type="ORF">AK88_01573</name>
</gene>
<accession>A0A0D9QPI8</accession>
<evidence type="ECO:0000313" key="3">
    <source>
        <dbReference type="Proteomes" id="UP000054561"/>
    </source>
</evidence>
<evidence type="ECO:0000313" key="2">
    <source>
        <dbReference type="EMBL" id="KJP88692.1"/>
    </source>
</evidence>
<proteinExistence type="predicted"/>
<dbReference type="VEuPathDB" id="PlasmoDB:AK88_01573"/>
<feature type="compositionally biased region" description="Basic and acidic residues" evidence="1">
    <location>
        <begin position="845"/>
        <end position="864"/>
    </location>
</feature>
<dbReference type="GeneID" id="24266887"/>
<feature type="compositionally biased region" description="Polar residues" evidence="1">
    <location>
        <begin position="878"/>
        <end position="887"/>
    </location>
</feature>
<feature type="region of interest" description="Disordered" evidence="1">
    <location>
        <begin position="179"/>
        <end position="198"/>
    </location>
</feature>
<feature type="compositionally biased region" description="Polar residues" evidence="1">
    <location>
        <begin position="812"/>
        <end position="833"/>
    </location>
</feature>
<name>A0A0D9QPI8_PLAFR</name>
<feature type="region of interest" description="Disordered" evidence="1">
    <location>
        <begin position="430"/>
        <end position="503"/>
    </location>
</feature>
<feature type="region of interest" description="Disordered" evidence="1">
    <location>
        <begin position="878"/>
        <end position="937"/>
    </location>
</feature>
<dbReference type="OMA" id="FRNTFYT"/>
<dbReference type="RefSeq" id="XP_012334631.1">
    <property type="nucleotide sequence ID" value="XM_012479208.1"/>
</dbReference>
<reference evidence="2 3" key="1">
    <citation type="submission" date="2014-03" db="EMBL/GenBank/DDBJ databases">
        <title>The Genome Sequence of Plasmodium fragile nilgiri.</title>
        <authorList>
            <consortium name="The Broad Institute Genomics Platform"/>
            <consortium name="The Broad Institute Genome Sequencing Center for Infectious Disease"/>
            <person name="Neafsey D."/>
            <person name="Duraisingh M."/>
            <person name="Young S.K."/>
            <person name="Zeng Q."/>
            <person name="Gargeya S."/>
            <person name="Abouelleil A."/>
            <person name="Alvarado L."/>
            <person name="Chapman S.B."/>
            <person name="Gainer-Dewar J."/>
            <person name="Goldberg J."/>
            <person name="Griggs A."/>
            <person name="Gujja S."/>
            <person name="Hansen M."/>
            <person name="Howarth C."/>
            <person name="Imamovic A."/>
            <person name="Larimer J."/>
            <person name="Pearson M."/>
            <person name="Poon T.W."/>
            <person name="Priest M."/>
            <person name="Roberts A."/>
            <person name="Saif S."/>
            <person name="Shea T."/>
            <person name="Sykes S."/>
            <person name="Wortman J."/>
            <person name="Nusbaum C."/>
            <person name="Birren B."/>
        </authorList>
    </citation>
    <scope>NUCLEOTIDE SEQUENCE [LARGE SCALE GENOMIC DNA]</scope>
    <source>
        <strain evidence="3">nilgiri</strain>
    </source>
</reference>
<organism evidence="2 3">
    <name type="scientific">Plasmodium fragile</name>
    <dbReference type="NCBI Taxonomy" id="5857"/>
    <lineage>
        <taxon>Eukaryota</taxon>
        <taxon>Sar</taxon>
        <taxon>Alveolata</taxon>
        <taxon>Apicomplexa</taxon>
        <taxon>Aconoidasida</taxon>
        <taxon>Haemosporida</taxon>
        <taxon>Plasmodiidae</taxon>
        <taxon>Plasmodium</taxon>
        <taxon>Plasmodium (Plasmodium)</taxon>
    </lineage>
</organism>
<protein>
    <submittedName>
        <fullName evidence="2">Uncharacterized protein</fullName>
    </submittedName>
</protein>
<feature type="compositionally biased region" description="Basic and acidic residues" evidence="1">
    <location>
        <begin position="1588"/>
        <end position="1599"/>
    </location>
</feature>
<evidence type="ECO:0000256" key="1">
    <source>
        <dbReference type="SAM" id="MobiDB-lite"/>
    </source>
</evidence>
<feature type="region of interest" description="Disordered" evidence="1">
    <location>
        <begin position="379"/>
        <end position="414"/>
    </location>
</feature>
<dbReference type="EMBL" id="KQ001658">
    <property type="protein sequence ID" value="KJP88692.1"/>
    <property type="molecule type" value="Genomic_DNA"/>
</dbReference>
<feature type="compositionally biased region" description="Basic and acidic residues" evidence="1">
    <location>
        <begin position="901"/>
        <end position="924"/>
    </location>
</feature>
<feature type="region of interest" description="Disordered" evidence="1">
    <location>
        <begin position="1588"/>
        <end position="1653"/>
    </location>
</feature>